<protein>
    <recommendedName>
        <fullName evidence="3">PH domain-containing protein</fullName>
    </recommendedName>
</protein>
<dbReference type="PANTHER" id="PTHR38700:SF1">
    <property type="entry name" value="PH DOMAIN-CONTAINING PROTEIN"/>
    <property type="match status" value="1"/>
</dbReference>
<evidence type="ECO:0008006" key="3">
    <source>
        <dbReference type="Google" id="ProtNLM"/>
    </source>
</evidence>
<name>A0A0D9P891_METAN</name>
<proteinExistence type="predicted"/>
<dbReference type="AlphaFoldDB" id="A0A0D9P891"/>
<dbReference type="Gene3D" id="2.30.29.30">
    <property type="entry name" value="Pleckstrin-homology domain (PH domain)/Phosphotyrosine-binding domain (PTB)"/>
    <property type="match status" value="1"/>
</dbReference>
<dbReference type="PANTHER" id="PTHR38700">
    <property type="entry name" value="YALI0E22418P"/>
    <property type="match status" value="1"/>
</dbReference>
<organism evidence="1 2">
    <name type="scientific">Metarhizium anisopliae BRIP 53293</name>
    <dbReference type="NCBI Taxonomy" id="1291518"/>
    <lineage>
        <taxon>Eukaryota</taxon>
        <taxon>Fungi</taxon>
        <taxon>Dikarya</taxon>
        <taxon>Ascomycota</taxon>
        <taxon>Pezizomycotina</taxon>
        <taxon>Sordariomycetes</taxon>
        <taxon>Hypocreomycetidae</taxon>
        <taxon>Hypocreales</taxon>
        <taxon>Clavicipitaceae</taxon>
        <taxon>Metarhizium</taxon>
    </lineage>
</organism>
<dbReference type="Proteomes" id="UP000054544">
    <property type="component" value="Unassembled WGS sequence"/>
</dbReference>
<evidence type="ECO:0000313" key="1">
    <source>
        <dbReference type="EMBL" id="KJK81010.1"/>
    </source>
</evidence>
<gene>
    <name evidence="1" type="ORF">H634G_03543</name>
</gene>
<sequence>MSIADGVHGLADITNKFQASPETCIVIEYNAVLGLVRRLRWYECVQDVVNTWENQRLNCFIVVPRCTSGTDQDLDLGHVPRAHHPLPGFCLWLYHRSRKGRWTKRWVMLDNGRLTAYNEATCNASAVGQTVCDLLACDIYGLQASVKGRIRPPAQFCYAIKTQQNISRRLGHDKNLIHYFCTHDVDLAKRFFELVHMWRSWHLVNKMVDLSRKQKKPQIR</sequence>
<accession>A0A0D9P891</accession>
<dbReference type="InterPro" id="IPR011993">
    <property type="entry name" value="PH-like_dom_sf"/>
</dbReference>
<evidence type="ECO:0000313" key="2">
    <source>
        <dbReference type="Proteomes" id="UP000054544"/>
    </source>
</evidence>
<keyword evidence="2" id="KW-1185">Reference proteome</keyword>
<dbReference type="STRING" id="1291518.A0A0D9P891"/>
<reference evidence="2" key="1">
    <citation type="journal article" date="2014" name="BMC Genomics">
        <title>The genome sequence of the biocontrol fungus Metarhizium anisopliae and comparative genomics of Metarhizium species.</title>
        <authorList>
            <person name="Pattemore J.A."/>
            <person name="Hane J.K."/>
            <person name="Williams A.H."/>
            <person name="Wilson B.A."/>
            <person name="Stodart B.J."/>
            <person name="Ash G.J."/>
        </authorList>
    </citation>
    <scope>NUCLEOTIDE SEQUENCE [LARGE SCALE GENOMIC DNA]</scope>
    <source>
        <strain evidence="2">BRIP 53293</strain>
    </source>
</reference>
<dbReference type="SUPFAM" id="SSF50729">
    <property type="entry name" value="PH domain-like"/>
    <property type="match status" value="1"/>
</dbReference>
<dbReference type="EMBL" id="KE384727">
    <property type="protein sequence ID" value="KJK81010.1"/>
    <property type="molecule type" value="Genomic_DNA"/>
</dbReference>